<dbReference type="GO" id="GO:0000455">
    <property type="term" value="P:enzyme-directed rRNA pseudouridine synthesis"/>
    <property type="evidence" value="ECO:0007669"/>
    <property type="project" value="TreeGrafter"/>
</dbReference>
<dbReference type="PROSITE" id="PS50020">
    <property type="entry name" value="WW_DOMAIN_2"/>
    <property type="match status" value="1"/>
</dbReference>
<feature type="region of interest" description="Disordered" evidence="3">
    <location>
        <begin position="1211"/>
        <end position="1255"/>
    </location>
</feature>
<dbReference type="InterPro" id="IPR006887">
    <property type="entry name" value="P4R3-like_central_dom"/>
</dbReference>
<keyword evidence="8" id="KW-1185">Reference proteome</keyword>
<dbReference type="GO" id="GO:0009982">
    <property type="term" value="F:pseudouridine synthase activity"/>
    <property type="evidence" value="ECO:0007669"/>
    <property type="project" value="InterPro"/>
</dbReference>
<dbReference type="Pfam" id="PF00397">
    <property type="entry name" value="WW"/>
    <property type="match status" value="1"/>
</dbReference>
<name>A0A9P1CFV6_9DINO</name>
<dbReference type="OrthoDB" id="414517at2759"/>
<sequence length="3808" mass="423732">MDLKINEKAAIAQKQFMDKCAKLVEGVKGEWQLEACSEHCAAEYGKLYGRFGTNPLLAVKGGKKAPRYLLDRQEVWVIYKPPLWQMGANPVRWEQNVYKLVSETSSLAEAQRKMLEENKASIIQEWHGLTVGLKWIVPTTGDPYHRPVKDWGFVQRLDLETDGPIITAKTWRAQRMLQVQLKEHIFSKAYLCLVHGKVENRLQCVVNRYAELGGTEGTQIMVKHDALNDPFFGKSRSGWWKHRNIRRAKTFLKPIAYYRKKDDQSEYSLVYVNILSGITHQVRITMQSLGHPLVSDDRYLPRDQAMADCQWCPRNFLCEVRQDWFDMCGPYKHPERRRFQRISIENPLPPLFQDILEKKLELMQKLDPTADLYQGPQYWALGDQQLMADFPKDGEFRKKVMRWGIRRGIHLDAMDRLLLLSREHIDRIMTEYKPPEEDEAFWVCPECMNLNHPDQSERSNECQGFGFLTAQKKCQGKPKVLRSTKLPDGWRDYLADPTIHLIWILNPILLEARRMAIEKSRPSWDRPPTEEEGDMATQEQIKSLHAALVQDAKTGGFGLNEEDLKDVAGLETARMPLCLPPDSPVWRMRLPGKGLGSQWRYSLKGKERIRVAANFSVRLKTYKEPILVDTDVLPLKAIMAEDQDVAPRSAPVDQWMEEPEEPLAEQDRVKDFQARFKPRESANSKKRSAPEPEPQAPQPEPKRGRPRSWQKVESANGKVFYVDPDTGDISHERLADFQETKPVWEMVESKTAKGVYYYHNHDSGETRTRRPQGVPILNDHFDNVDAATAPAAPVSPRDAMVEEGIPWQRVESRSKPGHFYYFNPISGENEIKPPRVQEPWKLLESATAGQWYYYNTVTGERTEVPPSCAVPASAPPAPRPAPASPVRAMAQPTRPPATDLPEGWEQHLSSQHGKFYYINTRTKETTWTRPPKPANEESHWQRRESSKYPGKFYLQNLRTGETKWTYAEAKCIVLVAAVGGSVLDPATLEGKEQDKRREPWFVSAGLDVFYEQGAMDDILSPLREKLPKAGTPPQVCFAQQLVCEIVAFAVVKHGYRAKALATELLLDPFVKVYVIRHGLGQQVCRLLSAPQKYLQLAAVRVLRAIIGTKDEAYVRYVSKNNLLTLLLQSFERCIMPPALGTNLMASATLELLEFIRSQPLLKRYADRMKPLEQPLGEHVGLLLKYQQNLEVEKYPPEQYASGGLGLDVLTGKRRRMRSPGRDDSGEDDSYFESLDDDEDPPPNGKEKSPETQLVVSTSLSDGLPGLLGGYADADEENTAEASAGWPSSLSCRPYAPAMAFQWSSGPVVNAVEPEAEADPARHEALLDGEKPSEARCGGGKAIGWTGEKSLGHVSKRPRTPGGLANSETRGVATGVEPETEAEKRRGHGFQGLAVGAASEWQATSKRLQHQAECEDGSGGKEEVMASEVVEEKWEPLGSPEKARSLAQDHRPVIEVPSVPIELPPLECPNISYEDIPFWTFLAGLGAAGEWQVVQDHCMSSGAQNDHQAAENRRLRDEVRELREDLRRLTLRVDHQGDQISELSASVVTSASTSQISGPVFEAEPSSIPPAPTESVRSQRPPRVLGSAGGYTWAEREAVARDIGAFLRRSLDGANRGESGRDRLKNLQSRVYVVVRDKEDRVLNPVRLCKTFSEVRALCHRGDDWGDSIFIGLPSQAEAAIAVSAAGLGLDTLEGAPIGPRDFVLAPEAGPLETDYHVGRLTLSESGLAAGVIAIAILDGKLLIALPEAVWSRTPNRRLIPSRSLGKPVLIAVAASHYEERDQPLSGVYCKVWVGFASRELEQELDFVSEEVLSYDFNPEGEMDLLPSAGGLVEVAREHFSFVTADSAVPECPPESPRRQEDRLQSLEASLEQIQQSLSVLMGHLQPEKKDSTADRVRSLTATPKVSASVKKSKRGSLDHAEVPGLDREAVQAALAAGVPLKHLQEVGAVLSGKPKRLDELPRKKLTRRNHSGPLSESEEESEELEPDPVQGGDGSQVGGGNGKQMEQAVLHLASIAKHLAAPKEKKDRIETLLDGGGGLAQTSESSSSQGSRKNSVAMRALQRCLVEDPKYIYQALEANLQSDFSARPIQPGEPMSSGTTVRGWLAARSRVQNYTNHVRWCWQTAGIWDALIAGRHDEARARCGLLLASAEQASIDGGSWIVSNVALLEQPPPYQAFASHQAPTSAELQHSTLFDPRWAEIFLGHLKEVDSFVEAKKKLGNSKTPSKDSSEDGTRRNPHAKPKAKAKGEKEEKNKKGPATPVPGASASTYSGSSIFQSLLRHLLSSKSRLGGFARSFVTWHLAHRISDGTASFELFPLPCPYPEVFWRKSAEEDKRLSLKKGVVAAIIILNYLHYNRPKAWDDGMKTKRQLTKKQWEAVRRLEFFMEAWTEFNLVTPEVMGRTAGKVESLEGVLSELERCAAPLAKSGGGYFNATSVQRNVPLVSGTSQGPELSNSGMTTFKEVAADRLTFVGRPSFDPTPFLDPLSKKIFNDPMSCRLDPSECKVKQPRLRVHCSRQEKIKLFELLDASDRLRIHLPSEVTPSFGSGLFSVTKDLARDRLILDSRGANLLESPPQRWIKSLASAESLTRLVLEEDEDLVCSGNDLRDFYYLFQASSSRSRRNVLVGAMNPKELQHLHALKQEHLSSPVVFGALGTLAMGDCQAVELAQSCHLGLGLQRDIITADNLCTMYKPLPRERTMCGLVIDDFITMSKVCNRHSAGGWSDGAKLAEKMQDVYEEVKLIPNKAKGFRDELCSSFWGVDLDGKRALLRGSLKRAIPLAGLILKLVSVGHATADLMQIIVGSIISLFLYRRRLLSLLDSLFKCCRRADGKEVFKLDGRTTSDLLILAVLLPLAVTNLRAQCPVVVAATDASNWGEAAVFARVPLGVGKELIRHSLRKSVWSKLLAPSSALLRSHGMLPESEELPEPTDCFQSNALWSMLAQRLNYKLLFAKQKSGLRHINVGELRAGLKTEKILGHRRPSSRVLLGMDSQVALGSLVKGRSSSAALNAELARSIPLMLLQDTYFEGMYFNTAENRADQPTRGKEIEPPVAPLPEWWDSLAREEYQSFDRWLFEQGLDAETLSGLPPLDELCGNVSPQGILPKYLRNELLCSSSQEDERSLRGGDLGLPSSSSSAQPLRRTANYGRPSPHLDASNESFCSQPPASPEPSAPEATGLDPRSHEVQHAPKVQEKKRSLRVLPPRLSSEAIAALSTFPRDQFELGNGVQWPPQHAGFLDLFSGKRGVAKQLSKLSSSWSLCFDLADSPSQDLSDPKLRSRIEELIRLGCFLGIGGGPVCASFSMAVRPAVRSASHPYGVPDMSDKMRPKVLAGNDMALWVFKLLDLALGLQLAVWLENPNASWMFRLPAWLKLLEKWKAELGHWTVDYCRFKTPWRKRTKVFSNTLLRGHRTLCAGGHEHQLLKGYSKKFRKSWTKVAEPYPDGVANAVAIALAMFADLVDSSGVFDPANCSRTGHMRIGEAKNPGPRPPRTQGRVGLLEAVPLVEPRTLALQSKIWEGFLGWLALSLSPGAIDSAMAQPHLLVLLAKQYGNFLYSSGKSLFVYRHFLVFLQQSFVTVKPYMSDCWGLVTRWEVMEPTVHRVPLPWAIYRAMLTISIGWGWFRFAAMLLLAFLGISRPGEPLAAFRSELVLPKDMLDETQQVAYLKILKPKTRRRGKGVVQHISVQDPEAISFLDKLYGGRPKTERLFECSPSAFRRRWDSILRALSVPKSAGLTPGGVRGGGCVYAFQTGTDLPRLLWKMRIKHLQTLESYLQECAASTVVCELPAEARERIRSASLLAPFLLAGSLKT</sequence>
<feature type="region of interest" description="Disordered" evidence="3">
    <location>
        <begin position="1886"/>
        <end position="1922"/>
    </location>
</feature>
<dbReference type="EMBL" id="CAMXCT020001601">
    <property type="protein sequence ID" value="CAL1144892.1"/>
    <property type="molecule type" value="Genomic_DNA"/>
</dbReference>
<feature type="region of interest" description="Disordered" evidence="3">
    <location>
        <begin position="1553"/>
        <end position="1582"/>
    </location>
</feature>
<dbReference type="Pfam" id="PF00849">
    <property type="entry name" value="PseudoU_synth_2"/>
    <property type="match status" value="1"/>
</dbReference>
<feature type="compositionally biased region" description="Acidic residues" evidence="3">
    <location>
        <begin position="1976"/>
        <end position="1986"/>
    </location>
</feature>
<feature type="region of interest" description="Disordered" evidence="3">
    <location>
        <begin position="2033"/>
        <end position="2054"/>
    </location>
</feature>
<dbReference type="PROSITE" id="PS01159">
    <property type="entry name" value="WW_DOMAIN_1"/>
    <property type="match status" value="1"/>
</dbReference>
<evidence type="ECO:0000313" key="5">
    <source>
        <dbReference type="EMBL" id="CAI3991517.1"/>
    </source>
</evidence>
<gene>
    <name evidence="5" type="ORF">C1SCF055_LOCUS18416</name>
</gene>
<dbReference type="Proteomes" id="UP001152797">
    <property type="component" value="Unassembled WGS sequence"/>
</dbReference>
<dbReference type="InterPro" id="IPR020103">
    <property type="entry name" value="PsdUridine_synth_cat_dom_sf"/>
</dbReference>
<evidence type="ECO:0000259" key="4">
    <source>
        <dbReference type="PROSITE" id="PS50020"/>
    </source>
</evidence>
<dbReference type="Gene3D" id="2.20.70.10">
    <property type="match status" value="1"/>
</dbReference>
<dbReference type="EMBL" id="CAMXCT010001601">
    <property type="protein sequence ID" value="CAI3991517.1"/>
    <property type="molecule type" value="Genomic_DNA"/>
</dbReference>
<dbReference type="CDD" id="cd00201">
    <property type="entry name" value="WW"/>
    <property type="match status" value="2"/>
</dbReference>
<evidence type="ECO:0000256" key="1">
    <source>
        <dbReference type="ARBA" id="ARBA00010876"/>
    </source>
</evidence>
<feature type="compositionally biased region" description="Basic and acidic residues" evidence="3">
    <location>
        <begin position="3179"/>
        <end position="3194"/>
    </location>
</feature>
<feature type="region of interest" description="Disordered" evidence="3">
    <location>
        <begin position="3117"/>
        <end position="3198"/>
    </location>
</feature>
<dbReference type="EMBL" id="CAMXCT030001601">
    <property type="protein sequence ID" value="CAL4778829.1"/>
    <property type="molecule type" value="Genomic_DNA"/>
</dbReference>
<reference evidence="5" key="1">
    <citation type="submission" date="2022-10" db="EMBL/GenBank/DDBJ databases">
        <authorList>
            <person name="Chen Y."/>
            <person name="Dougan E. K."/>
            <person name="Chan C."/>
            <person name="Rhodes N."/>
            <person name="Thang M."/>
        </authorList>
    </citation>
    <scope>NUCLEOTIDE SEQUENCE</scope>
</reference>
<evidence type="ECO:0000313" key="7">
    <source>
        <dbReference type="EMBL" id="CAL4778829.1"/>
    </source>
</evidence>
<evidence type="ECO:0000256" key="3">
    <source>
        <dbReference type="SAM" id="MobiDB-lite"/>
    </source>
</evidence>
<feature type="compositionally biased region" description="Gly residues" evidence="3">
    <location>
        <begin position="1991"/>
        <end position="2002"/>
    </location>
</feature>
<feature type="compositionally biased region" description="Acidic residues" evidence="3">
    <location>
        <begin position="1224"/>
        <end position="1240"/>
    </location>
</feature>
<feature type="region of interest" description="Disordered" evidence="3">
    <location>
        <begin position="1960"/>
        <end position="2002"/>
    </location>
</feature>
<dbReference type="InterPro" id="IPR001202">
    <property type="entry name" value="WW_dom"/>
</dbReference>
<dbReference type="SUPFAM" id="SSF55120">
    <property type="entry name" value="Pseudouridine synthase"/>
    <property type="match status" value="1"/>
</dbReference>
<dbReference type="PANTHER" id="PTHR21600">
    <property type="entry name" value="MITOCHONDRIAL RNA PSEUDOURIDINE SYNTHASE"/>
    <property type="match status" value="1"/>
</dbReference>
<keyword evidence="2" id="KW-0175">Coiled coil</keyword>
<dbReference type="PANTHER" id="PTHR21600:SF44">
    <property type="entry name" value="RIBOSOMAL LARGE SUBUNIT PSEUDOURIDINE SYNTHASE D"/>
    <property type="match status" value="1"/>
</dbReference>
<feature type="coiled-coil region" evidence="2">
    <location>
        <begin position="1504"/>
        <end position="1538"/>
    </location>
</feature>
<dbReference type="SMART" id="SM00456">
    <property type="entry name" value="WW"/>
    <property type="match status" value="4"/>
</dbReference>
<feature type="compositionally biased region" description="Low complexity" evidence="3">
    <location>
        <begin position="2043"/>
        <end position="2054"/>
    </location>
</feature>
<comment type="similarity">
    <text evidence="1">Belongs to the pseudouridine synthase RluA family.</text>
</comment>
<feature type="compositionally biased region" description="Basic and acidic residues" evidence="3">
    <location>
        <begin position="1886"/>
        <end position="1897"/>
    </location>
</feature>
<evidence type="ECO:0000313" key="8">
    <source>
        <dbReference type="Proteomes" id="UP001152797"/>
    </source>
</evidence>
<dbReference type="CDD" id="cd02869">
    <property type="entry name" value="PseudoU_synth_RluA_like"/>
    <property type="match status" value="1"/>
</dbReference>
<feature type="region of interest" description="Disordered" evidence="3">
    <location>
        <begin position="675"/>
        <end position="724"/>
    </location>
</feature>
<dbReference type="InterPro" id="IPR006145">
    <property type="entry name" value="PsdUridine_synth_RsuA/RluA"/>
</dbReference>
<proteinExistence type="inferred from homology"/>
<dbReference type="GO" id="GO:0003723">
    <property type="term" value="F:RNA binding"/>
    <property type="evidence" value="ECO:0007669"/>
    <property type="project" value="InterPro"/>
</dbReference>
<feature type="region of interest" description="Disordered" evidence="3">
    <location>
        <begin position="1350"/>
        <end position="1387"/>
    </location>
</feature>
<dbReference type="Gene3D" id="3.30.2350.10">
    <property type="entry name" value="Pseudouridine synthase"/>
    <property type="match status" value="1"/>
</dbReference>
<feature type="region of interest" description="Disordered" evidence="3">
    <location>
        <begin position="865"/>
        <end position="901"/>
    </location>
</feature>
<reference evidence="6" key="2">
    <citation type="submission" date="2024-04" db="EMBL/GenBank/DDBJ databases">
        <authorList>
            <person name="Chen Y."/>
            <person name="Shah S."/>
            <person name="Dougan E. K."/>
            <person name="Thang M."/>
            <person name="Chan C."/>
        </authorList>
    </citation>
    <scope>NUCLEOTIDE SEQUENCE [LARGE SCALE GENOMIC DNA]</scope>
</reference>
<feature type="compositionally biased region" description="Pro residues" evidence="3">
    <location>
        <begin position="873"/>
        <end position="883"/>
    </location>
</feature>
<protein>
    <submittedName>
        <fullName evidence="7">Serine/threonine-protein phosphatase 4 regulatory subunit 3 (SMEK homolog 1)</fullName>
    </submittedName>
</protein>
<accession>A0A9P1CFV6</accession>
<dbReference type="SUPFAM" id="SSF51045">
    <property type="entry name" value="WW domain"/>
    <property type="match status" value="1"/>
</dbReference>
<evidence type="ECO:0000313" key="6">
    <source>
        <dbReference type="EMBL" id="CAL1144892.1"/>
    </source>
</evidence>
<dbReference type="Pfam" id="PF04802">
    <property type="entry name" value="PP4R3"/>
    <property type="match status" value="1"/>
</dbReference>
<dbReference type="InterPro" id="IPR036020">
    <property type="entry name" value="WW_dom_sf"/>
</dbReference>
<feature type="domain" description="WW" evidence="4">
    <location>
        <begin position="898"/>
        <end position="932"/>
    </location>
</feature>
<feature type="compositionally biased region" description="Basic and acidic residues" evidence="3">
    <location>
        <begin position="2225"/>
        <end position="2235"/>
    </location>
</feature>
<evidence type="ECO:0000256" key="2">
    <source>
        <dbReference type="SAM" id="Coils"/>
    </source>
</evidence>
<dbReference type="InterPro" id="IPR050188">
    <property type="entry name" value="RluA_PseudoU_synthase"/>
</dbReference>
<feature type="region of interest" description="Disordered" evidence="3">
    <location>
        <begin position="2217"/>
        <end position="2266"/>
    </location>
</feature>
<feature type="compositionally biased region" description="Basic and acidic residues" evidence="3">
    <location>
        <begin position="2246"/>
        <end position="2255"/>
    </location>
</feature>
<feature type="compositionally biased region" description="Low complexity" evidence="3">
    <location>
        <begin position="3128"/>
        <end position="3141"/>
    </location>
</feature>
<feature type="compositionally biased region" description="Basic residues" evidence="3">
    <location>
        <begin position="2236"/>
        <end position="2245"/>
    </location>
</feature>
<comment type="caution">
    <text evidence="5">The sequence shown here is derived from an EMBL/GenBank/DDBJ whole genome shotgun (WGS) entry which is preliminary data.</text>
</comment>
<organism evidence="5">
    <name type="scientific">Cladocopium goreaui</name>
    <dbReference type="NCBI Taxonomy" id="2562237"/>
    <lineage>
        <taxon>Eukaryota</taxon>
        <taxon>Sar</taxon>
        <taxon>Alveolata</taxon>
        <taxon>Dinophyceae</taxon>
        <taxon>Suessiales</taxon>
        <taxon>Symbiodiniaceae</taxon>
        <taxon>Cladocopium</taxon>
    </lineage>
</organism>